<dbReference type="KEGG" id="hazt:108671984"/>
<comment type="pathway">
    <text evidence="4">Amino-acid degradation; L-histidine degradation into L-glutamate; L-glutamate from N-formimidoyl-L-glutamate (transferase route): step 1/1.</text>
</comment>
<accession>A0A8B7NN23</accession>
<dbReference type="SUPFAM" id="SSF101262">
    <property type="entry name" value="Methenyltetrahydrofolate cyclohydrolase-like"/>
    <property type="match status" value="1"/>
</dbReference>
<comment type="similarity">
    <text evidence="5">In the N-terminal section; belongs to the formiminotransferase family.</text>
</comment>
<keyword evidence="14" id="KW-0333">Golgi apparatus</keyword>
<keyword evidence="15" id="KW-0206">Cytoskeleton</keyword>
<comment type="function">
    <text evidence="18">Folate-dependent enzyme, that displays both transferase and deaminase activity. Serves to channel one-carbon units from formiminoglutamate to the folate pool.</text>
</comment>
<dbReference type="Pfam" id="PF02971">
    <property type="entry name" value="FTCD"/>
    <property type="match status" value="1"/>
</dbReference>
<evidence type="ECO:0000256" key="8">
    <source>
        <dbReference type="ARBA" id="ARBA00012998"/>
    </source>
</evidence>
<evidence type="ECO:0000256" key="4">
    <source>
        <dbReference type="ARBA" id="ARBA00005082"/>
    </source>
</evidence>
<dbReference type="InterPro" id="IPR036178">
    <property type="entry name" value="Formintransfe-cycloase-like_sf"/>
</dbReference>
<gene>
    <name evidence="24" type="primary">LOC108671984</name>
</gene>
<dbReference type="InterPro" id="IPR037064">
    <property type="entry name" value="Formiminotransferase_N_sf"/>
</dbReference>
<dbReference type="InterPro" id="IPR013802">
    <property type="entry name" value="Formiminotransferase_C"/>
</dbReference>
<dbReference type="Gene3D" id="3.30.70.670">
    <property type="entry name" value="Formiminotransferase, C-terminal subdomain"/>
    <property type="match status" value="1"/>
</dbReference>
<evidence type="ECO:0000256" key="12">
    <source>
        <dbReference type="ARBA" id="ARBA00022808"/>
    </source>
</evidence>
<dbReference type="GO" id="GO:0005794">
    <property type="term" value="C:Golgi apparatus"/>
    <property type="evidence" value="ECO:0007669"/>
    <property type="project" value="UniProtKB-SubCell"/>
</dbReference>
<reference evidence="24" key="1">
    <citation type="submission" date="2025-08" db="UniProtKB">
        <authorList>
            <consortium name="RefSeq"/>
        </authorList>
    </citation>
    <scope>IDENTIFICATION</scope>
    <source>
        <tissue evidence="24">Whole organism</tissue>
    </source>
</reference>
<evidence type="ECO:0000256" key="16">
    <source>
        <dbReference type="ARBA" id="ARBA00023239"/>
    </source>
</evidence>
<dbReference type="GO" id="GO:0019557">
    <property type="term" value="P:L-histidine catabolic process to glutamate and formate"/>
    <property type="evidence" value="ECO:0007669"/>
    <property type="project" value="UniProtKB-UniPathway"/>
</dbReference>
<dbReference type="EC" id="4.3.1.4" evidence="8"/>
<keyword evidence="16" id="KW-0456">Lyase</keyword>
<dbReference type="OrthoDB" id="48036at2759"/>
<dbReference type="GO" id="GO:0005542">
    <property type="term" value="F:folic acid binding"/>
    <property type="evidence" value="ECO:0007669"/>
    <property type="project" value="UniProtKB-KW"/>
</dbReference>
<evidence type="ECO:0000256" key="1">
    <source>
        <dbReference type="ARBA" id="ARBA00002680"/>
    </source>
</evidence>
<protein>
    <recommendedName>
        <fullName evidence="9">Formimidoyltransferase-cyclodeaminase</fullName>
        <ecNumber evidence="7">2.1.2.5</ecNumber>
        <ecNumber evidence="8">4.3.1.4</ecNumber>
    </recommendedName>
    <alternativeName>
        <fullName evidence="20">Formiminotransferase-cyclodeaminase</fullName>
    </alternativeName>
</protein>
<dbReference type="GO" id="GO:0030409">
    <property type="term" value="F:glutamate formimidoyltransferase activity"/>
    <property type="evidence" value="ECO:0007669"/>
    <property type="project" value="UniProtKB-EC"/>
</dbReference>
<evidence type="ECO:0000256" key="3">
    <source>
        <dbReference type="ARBA" id="ARBA00004555"/>
    </source>
</evidence>
<dbReference type="GeneID" id="108671984"/>
<name>A0A8B7NN23_HYAAZ</name>
<comment type="similarity">
    <text evidence="6">In the C-terminal section; belongs to the cyclodeaminase/cyclohydrolase family.</text>
</comment>
<dbReference type="Gene3D" id="1.20.120.680">
    <property type="entry name" value="Formiminotetrahydrofolate cyclodeaminase monomer, up-and-down helical bundle"/>
    <property type="match status" value="1"/>
</dbReference>
<dbReference type="FunFam" id="3.30.990.10:FF:000001">
    <property type="entry name" value="Formimidoyltransferase cyclodeaminase"/>
    <property type="match status" value="1"/>
</dbReference>
<dbReference type="SMART" id="SM01222">
    <property type="entry name" value="FTCD_N"/>
    <property type="match status" value="1"/>
</dbReference>
<dbReference type="Proteomes" id="UP000694843">
    <property type="component" value="Unplaced"/>
</dbReference>
<dbReference type="GO" id="GO:0005814">
    <property type="term" value="C:centriole"/>
    <property type="evidence" value="ECO:0007669"/>
    <property type="project" value="UniProtKB-SubCell"/>
</dbReference>
<evidence type="ECO:0000256" key="19">
    <source>
        <dbReference type="ARBA" id="ARBA00025915"/>
    </source>
</evidence>
<dbReference type="OMA" id="TYGKRQW"/>
<keyword evidence="23" id="KW-1185">Reference proteome</keyword>
<keyword evidence="17" id="KW-0511">Multifunctional enzyme</keyword>
<evidence type="ECO:0000256" key="17">
    <source>
        <dbReference type="ARBA" id="ARBA00023268"/>
    </source>
</evidence>
<evidence type="ECO:0000256" key="2">
    <source>
        <dbReference type="ARBA" id="ARBA00004114"/>
    </source>
</evidence>
<evidence type="ECO:0000256" key="13">
    <source>
        <dbReference type="ARBA" id="ARBA00022954"/>
    </source>
</evidence>
<dbReference type="Pfam" id="PF04961">
    <property type="entry name" value="FTCD_C"/>
    <property type="match status" value="1"/>
</dbReference>
<evidence type="ECO:0000256" key="5">
    <source>
        <dbReference type="ARBA" id="ARBA00008297"/>
    </source>
</evidence>
<dbReference type="InterPro" id="IPR012886">
    <property type="entry name" value="Formiminotransferase_N"/>
</dbReference>
<keyword evidence="10" id="KW-0963">Cytoplasm</keyword>
<evidence type="ECO:0000256" key="18">
    <source>
        <dbReference type="ARBA" id="ARBA00025506"/>
    </source>
</evidence>
<evidence type="ECO:0000256" key="20">
    <source>
        <dbReference type="ARBA" id="ARBA00030029"/>
    </source>
</evidence>
<dbReference type="InterPro" id="IPR004227">
    <property type="entry name" value="Formiminotransferase_cat"/>
</dbReference>
<dbReference type="InterPro" id="IPR051623">
    <property type="entry name" value="FTCD"/>
</dbReference>
<evidence type="ECO:0000256" key="10">
    <source>
        <dbReference type="ARBA" id="ARBA00022490"/>
    </source>
</evidence>
<evidence type="ECO:0000256" key="7">
    <source>
        <dbReference type="ARBA" id="ARBA00012252"/>
    </source>
</evidence>
<evidence type="ECO:0000256" key="9">
    <source>
        <dbReference type="ARBA" id="ARBA00017787"/>
    </source>
</evidence>
<dbReference type="AlphaFoldDB" id="A0A8B7NN23"/>
<feature type="domain" description="Formiminotransferase C-terminal subdomain" evidence="21">
    <location>
        <begin position="184"/>
        <end position="328"/>
    </location>
</feature>
<dbReference type="RefSeq" id="XP_018015080.1">
    <property type="nucleotide sequence ID" value="XM_018159591.2"/>
</dbReference>
<comment type="subcellular location">
    <subcellularLocation>
        <location evidence="2">Cytoplasm</location>
        <location evidence="2">Cytoskeleton</location>
        <location evidence="2">Microtubule organizing center</location>
        <location evidence="2">Centrosome</location>
        <location evidence="2">Centriole</location>
    </subcellularLocation>
    <subcellularLocation>
        <location evidence="3">Golgi apparatus</location>
    </subcellularLocation>
</comment>
<evidence type="ECO:0000259" key="21">
    <source>
        <dbReference type="SMART" id="SM01221"/>
    </source>
</evidence>
<dbReference type="Gene3D" id="3.30.990.10">
    <property type="entry name" value="Formiminotransferase, N-terminal subdomain"/>
    <property type="match status" value="1"/>
</dbReference>
<evidence type="ECO:0000313" key="24">
    <source>
        <dbReference type="RefSeq" id="XP_018015080.1"/>
    </source>
</evidence>
<dbReference type="FunFam" id="1.20.120.680:FF:000001">
    <property type="entry name" value="Formimidoyltransferase cyclodeaminase"/>
    <property type="match status" value="1"/>
</dbReference>
<organism evidence="23 24">
    <name type="scientific">Hyalella azteca</name>
    <name type="common">Amphipod</name>
    <dbReference type="NCBI Taxonomy" id="294128"/>
    <lineage>
        <taxon>Eukaryota</taxon>
        <taxon>Metazoa</taxon>
        <taxon>Ecdysozoa</taxon>
        <taxon>Arthropoda</taxon>
        <taxon>Crustacea</taxon>
        <taxon>Multicrustacea</taxon>
        <taxon>Malacostraca</taxon>
        <taxon>Eumalacostraca</taxon>
        <taxon>Peracarida</taxon>
        <taxon>Amphipoda</taxon>
        <taxon>Senticaudata</taxon>
        <taxon>Talitrida</taxon>
        <taxon>Talitroidea</taxon>
        <taxon>Hyalellidae</taxon>
        <taxon>Hyalella</taxon>
    </lineage>
</organism>
<comment type="function">
    <text evidence="1">Binds and promotes bundling of vimentin filaments originating from the Golgi.</text>
</comment>
<feature type="domain" description="Formiminotransferase N-terminal subdomain" evidence="22">
    <location>
        <begin position="5"/>
        <end position="183"/>
    </location>
</feature>
<dbReference type="InterPro" id="IPR007044">
    <property type="entry name" value="Cyclodeamin/CycHdrlase"/>
</dbReference>
<dbReference type="SUPFAM" id="SSF55116">
    <property type="entry name" value="Formiminotransferase domain of formiminotransferase-cyclodeaminase"/>
    <property type="match status" value="2"/>
</dbReference>
<comment type="subunit">
    <text evidence="19">Homooctamer, including four polyglutamate binding sites. The subunits are arranged as a tetramer of dimers, and form a planar ring-shaped structure.</text>
</comment>
<dbReference type="GO" id="GO:0019556">
    <property type="term" value="P:L-histidine catabolic process to glutamate and formamide"/>
    <property type="evidence" value="ECO:0007669"/>
    <property type="project" value="UniProtKB-UniPathway"/>
</dbReference>
<evidence type="ECO:0000256" key="14">
    <source>
        <dbReference type="ARBA" id="ARBA00023034"/>
    </source>
</evidence>
<keyword evidence="11" id="KW-0808">Transferase</keyword>
<dbReference type="UniPathway" id="UPA00379">
    <property type="reaction ID" value="UER00555"/>
</dbReference>
<dbReference type="PANTHER" id="PTHR12234:SF0">
    <property type="entry name" value="FORMIMIDOYLTRANSFERASE-CYCLODEAMINASE"/>
    <property type="match status" value="1"/>
</dbReference>
<evidence type="ECO:0000256" key="6">
    <source>
        <dbReference type="ARBA" id="ARBA00010825"/>
    </source>
</evidence>
<dbReference type="Pfam" id="PF07837">
    <property type="entry name" value="FTCD_N"/>
    <property type="match status" value="1"/>
</dbReference>
<sequence length="548" mass="59010">MTEKQIIECVPNFSEGRDQAVIDAISEAVRGVSGVRLLDVDPGPSTNRTVYTFVGSPAAIVEAALAAARTAHRLIDMTRHSGSHPRMGALDVCPFIPVCGVTVAECVKVAKEFGRRLAGELDVPVFLYGDAADKGDHRKTMPQIRAGEYESLEKKLQDPQWQPDFGPSAFVPRWGATVTGVRKFLIAYNINLIATKEQAHRIALNLRTQGRGNGEVGRLQNCQAIGWYLEERNMAQISINLTDFDVTPIHVAYEEALKDAAALNVPITGSEIVGLVPLRSLLQAADYYIDREGLFILEEEHKLQLVINRLGLSQLAPFVPKERIIEYCLAEGDPSLRSVGPLGRGSVAALVRGVAARTAAPGGGSVAAAVAALGSALGAMVGQLTYGKRQWEEHDAAMRSAIAPLHRAAFELLPAIDNDTIAFSKYMSASRQSASTASEEALKEAAVAQAAIETVLVPLGVMRSIDAVWPQLAKVAALGNINCRSDVQVGARCLETGAWGAFYNVSINLDNVIDESQRLLFSSEAETLLKKAQDGCRHVLSIVENRIA</sequence>
<dbReference type="InterPro" id="IPR022384">
    <property type="entry name" value="FormiminoTrfase_cat_dom_sf"/>
</dbReference>
<dbReference type="InterPro" id="IPR037070">
    <property type="entry name" value="Formiminotransferase_C_sf"/>
</dbReference>
<evidence type="ECO:0000256" key="11">
    <source>
        <dbReference type="ARBA" id="ARBA00022679"/>
    </source>
</evidence>
<dbReference type="NCBIfam" id="TIGR02024">
    <property type="entry name" value="FtcD"/>
    <property type="match status" value="1"/>
</dbReference>
<keyword evidence="12" id="KW-0369">Histidine metabolism</keyword>
<evidence type="ECO:0000313" key="23">
    <source>
        <dbReference type="Proteomes" id="UP000694843"/>
    </source>
</evidence>
<dbReference type="SMART" id="SM01221">
    <property type="entry name" value="FTCD"/>
    <property type="match status" value="1"/>
</dbReference>
<dbReference type="PANTHER" id="PTHR12234">
    <property type="entry name" value="FORMIMINOTRANSFERASE-CYCLODEAMINASE"/>
    <property type="match status" value="1"/>
</dbReference>
<proteinExistence type="inferred from homology"/>
<evidence type="ECO:0000259" key="22">
    <source>
        <dbReference type="SMART" id="SM01222"/>
    </source>
</evidence>
<keyword evidence="13" id="KW-0290">Folate-binding</keyword>
<dbReference type="EC" id="2.1.2.5" evidence="7"/>
<dbReference type="GO" id="GO:0030412">
    <property type="term" value="F:formimidoyltetrahydrofolate cyclodeaminase activity"/>
    <property type="evidence" value="ECO:0007669"/>
    <property type="project" value="UniProtKB-EC"/>
</dbReference>
<evidence type="ECO:0000256" key="15">
    <source>
        <dbReference type="ARBA" id="ARBA00023212"/>
    </source>
</evidence>